<evidence type="ECO:0000313" key="2">
    <source>
        <dbReference type="Proteomes" id="UP000777440"/>
    </source>
</evidence>
<accession>A0ABS7I0J5</accession>
<evidence type="ECO:0000313" key="1">
    <source>
        <dbReference type="EMBL" id="MBW9110295.1"/>
    </source>
</evidence>
<organism evidence="1 2">
    <name type="scientific">Microbacterium ureisolvens</name>
    <dbReference type="NCBI Taxonomy" id="2781186"/>
    <lineage>
        <taxon>Bacteria</taxon>
        <taxon>Bacillati</taxon>
        <taxon>Actinomycetota</taxon>
        <taxon>Actinomycetes</taxon>
        <taxon>Micrococcales</taxon>
        <taxon>Microbacteriaceae</taxon>
        <taxon>Microbacterium</taxon>
    </lineage>
</organism>
<dbReference type="EMBL" id="JAEUAX010000005">
    <property type="protein sequence ID" value="MBW9110295.1"/>
    <property type="molecule type" value="Genomic_DNA"/>
</dbReference>
<name>A0ABS7I0J5_9MICO</name>
<comment type="caution">
    <text evidence="1">The sequence shown here is derived from an EMBL/GenBank/DDBJ whole genome shotgun (WGS) entry which is preliminary data.</text>
</comment>
<reference evidence="1 2" key="1">
    <citation type="journal article" date="2021" name="MBio">
        <title>Poor Competitiveness of Bradyrhizobium in Pigeon Pea Root Colonization in Indian Soils.</title>
        <authorList>
            <person name="Chalasani D."/>
            <person name="Basu A."/>
            <person name="Pullabhotla S.V.S.R.N."/>
            <person name="Jorrin B."/>
            <person name="Neal A.L."/>
            <person name="Poole P.S."/>
            <person name="Podile A.R."/>
            <person name="Tkacz A."/>
        </authorList>
    </citation>
    <scope>NUCLEOTIDE SEQUENCE [LARGE SCALE GENOMIC DNA]</scope>
    <source>
        <strain evidence="1 2">HU12</strain>
    </source>
</reference>
<dbReference type="Proteomes" id="UP000777440">
    <property type="component" value="Unassembled WGS sequence"/>
</dbReference>
<keyword evidence="2" id="KW-1185">Reference proteome</keyword>
<protein>
    <recommendedName>
        <fullName evidence="3">HNH endonuclease</fullName>
    </recommendedName>
</protein>
<dbReference type="RefSeq" id="WP_220339638.1">
    <property type="nucleotide sequence ID" value="NZ_JAEUAX010000005.1"/>
</dbReference>
<evidence type="ECO:0008006" key="3">
    <source>
        <dbReference type="Google" id="ProtNLM"/>
    </source>
</evidence>
<proteinExistence type="predicted"/>
<gene>
    <name evidence="1" type="ORF">JNB61_10975</name>
</gene>
<sequence length="78" mass="8648">MDDRERQLKENALVDAIADDCASIRAAIAVEESRLVWRLADAWALAEEQSSRSASADSRRRDMPLRCIASQIASGTTR</sequence>